<accession>A0AAJ0HDN8</accession>
<name>A0AAJ0HDN8_9PEZI</name>
<organism evidence="2 3">
    <name type="scientific">Lasiosphaeria hispida</name>
    <dbReference type="NCBI Taxonomy" id="260671"/>
    <lineage>
        <taxon>Eukaryota</taxon>
        <taxon>Fungi</taxon>
        <taxon>Dikarya</taxon>
        <taxon>Ascomycota</taxon>
        <taxon>Pezizomycotina</taxon>
        <taxon>Sordariomycetes</taxon>
        <taxon>Sordariomycetidae</taxon>
        <taxon>Sordariales</taxon>
        <taxon>Lasiosphaeriaceae</taxon>
        <taxon>Lasiosphaeria</taxon>
    </lineage>
</organism>
<dbReference type="Proteomes" id="UP001275084">
    <property type="component" value="Unassembled WGS sequence"/>
</dbReference>
<protein>
    <recommendedName>
        <fullName evidence="4">Lea domain protein</fullName>
    </recommendedName>
</protein>
<dbReference type="AlphaFoldDB" id="A0AAJ0HDN8"/>
<dbReference type="Gene3D" id="1.20.120.20">
    <property type="entry name" value="Apolipoprotein"/>
    <property type="match status" value="1"/>
</dbReference>
<reference evidence="2" key="1">
    <citation type="journal article" date="2023" name="Mol. Phylogenet. Evol.">
        <title>Genome-scale phylogeny and comparative genomics of the fungal order Sordariales.</title>
        <authorList>
            <person name="Hensen N."/>
            <person name="Bonometti L."/>
            <person name="Westerberg I."/>
            <person name="Brannstrom I.O."/>
            <person name="Guillou S."/>
            <person name="Cros-Aarteil S."/>
            <person name="Calhoun S."/>
            <person name="Haridas S."/>
            <person name="Kuo A."/>
            <person name="Mondo S."/>
            <person name="Pangilinan J."/>
            <person name="Riley R."/>
            <person name="LaButti K."/>
            <person name="Andreopoulos B."/>
            <person name="Lipzen A."/>
            <person name="Chen C."/>
            <person name="Yan M."/>
            <person name="Daum C."/>
            <person name="Ng V."/>
            <person name="Clum A."/>
            <person name="Steindorff A."/>
            <person name="Ohm R.A."/>
            <person name="Martin F."/>
            <person name="Silar P."/>
            <person name="Natvig D.O."/>
            <person name="Lalanne C."/>
            <person name="Gautier V."/>
            <person name="Ament-Velasquez S.L."/>
            <person name="Kruys A."/>
            <person name="Hutchinson M.I."/>
            <person name="Powell A.J."/>
            <person name="Barry K."/>
            <person name="Miller A.N."/>
            <person name="Grigoriev I.V."/>
            <person name="Debuchy R."/>
            <person name="Gladieux P."/>
            <person name="Hiltunen Thoren M."/>
            <person name="Johannesson H."/>
        </authorList>
    </citation>
    <scope>NUCLEOTIDE SEQUENCE</scope>
    <source>
        <strain evidence="2">CBS 955.72</strain>
    </source>
</reference>
<evidence type="ECO:0000256" key="1">
    <source>
        <dbReference type="SAM" id="MobiDB-lite"/>
    </source>
</evidence>
<gene>
    <name evidence="2" type="ORF">B0T25DRAFT_569303</name>
</gene>
<dbReference type="EMBL" id="JAUIQD010000005">
    <property type="protein sequence ID" value="KAK3348620.1"/>
    <property type="molecule type" value="Genomic_DNA"/>
</dbReference>
<evidence type="ECO:0000313" key="3">
    <source>
        <dbReference type="Proteomes" id="UP001275084"/>
    </source>
</evidence>
<feature type="region of interest" description="Disordered" evidence="1">
    <location>
        <begin position="113"/>
        <end position="162"/>
    </location>
</feature>
<proteinExistence type="predicted"/>
<comment type="caution">
    <text evidence="2">The sequence shown here is derived from an EMBL/GenBank/DDBJ whole genome shotgun (WGS) entry which is preliminary data.</text>
</comment>
<evidence type="ECO:0008006" key="4">
    <source>
        <dbReference type="Google" id="ProtNLM"/>
    </source>
</evidence>
<evidence type="ECO:0000313" key="2">
    <source>
        <dbReference type="EMBL" id="KAK3348620.1"/>
    </source>
</evidence>
<sequence length="162" mass="16417">MSFLTETAFRRVATLQVPRTLATSAPRASFSTSIAFQKTATDSAKDALKSVDRAVSDKLVDGIDIGTTVASKLKETTENITAGDVKGKAAELQGEAKGKASEMAGKAKGAVGEMAGKAQGTAEEVSGKAQGSAQQAAGQAQGTAQQAAGKAKGAAEQVKRNM</sequence>
<reference evidence="2" key="2">
    <citation type="submission" date="2023-06" db="EMBL/GenBank/DDBJ databases">
        <authorList>
            <consortium name="Lawrence Berkeley National Laboratory"/>
            <person name="Haridas S."/>
            <person name="Hensen N."/>
            <person name="Bonometti L."/>
            <person name="Westerberg I."/>
            <person name="Brannstrom I.O."/>
            <person name="Guillou S."/>
            <person name="Cros-Aarteil S."/>
            <person name="Calhoun S."/>
            <person name="Kuo A."/>
            <person name="Mondo S."/>
            <person name="Pangilinan J."/>
            <person name="Riley R."/>
            <person name="Labutti K."/>
            <person name="Andreopoulos B."/>
            <person name="Lipzen A."/>
            <person name="Chen C."/>
            <person name="Yanf M."/>
            <person name="Daum C."/>
            <person name="Ng V."/>
            <person name="Clum A."/>
            <person name="Steindorff A."/>
            <person name="Ohm R."/>
            <person name="Martin F."/>
            <person name="Silar P."/>
            <person name="Natvig D."/>
            <person name="Lalanne C."/>
            <person name="Gautier V."/>
            <person name="Ament-Velasquez S.L."/>
            <person name="Kruys A."/>
            <person name="Hutchinson M.I."/>
            <person name="Powell A.J."/>
            <person name="Barry K."/>
            <person name="Miller A.N."/>
            <person name="Grigoriev I.V."/>
            <person name="Debuchy R."/>
            <person name="Gladieux P."/>
            <person name="Thoren M.H."/>
            <person name="Johannesson H."/>
        </authorList>
    </citation>
    <scope>NUCLEOTIDE SEQUENCE</scope>
    <source>
        <strain evidence="2">CBS 955.72</strain>
    </source>
</reference>
<feature type="compositionally biased region" description="Low complexity" evidence="1">
    <location>
        <begin position="127"/>
        <end position="155"/>
    </location>
</feature>
<keyword evidence="3" id="KW-1185">Reference proteome</keyword>